<evidence type="ECO:0008006" key="4">
    <source>
        <dbReference type="Google" id="ProtNLM"/>
    </source>
</evidence>
<keyword evidence="1" id="KW-0732">Signal</keyword>
<evidence type="ECO:0000313" key="3">
    <source>
        <dbReference type="Proteomes" id="UP000598996"/>
    </source>
</evidence>
<name>A0ABS1W0P9_9ACTN</name>
<dbReference type="Proteomes" id="UP000598996">
    <property type="component" value="Unassembled WGS sequence"/>
</dbReference>
<evidence type="ECO:0000256" key="1">
    <source>
        <dbReference type="SAM" id="SignalP"/>
    </source>
</evidence>
<feature type="chain" id="PRO_5045050946" description="Lipoprotein" evidence="1">
    <location>
        <begin position="22"/>
        <end position="200"/>
    </location>
</feature>
<dbReference type="PROSITE" id="PS51257">
    <property type="entry name" value="PROKAR_LIPOPROTEIN"/>
    <property type="match status" value="1"/>
</dbReference>
<evidence type="ECO:0000313" key="2">
    <source>
        <dbReference type="EMBL" id="MBL7260302.1"/>
    </source>
</evidence>
<gene>
    <name evidence="2" type="ORF">JKJ07_38990</name>
</gene>
<sequence>MPDARRIAAILMAAFALTALAACTDDITDEGPGPVYDTGPPGSEISDEVEATLGPKMTITFDITGAVAFTGTTTGYAPSADRKPWKTCADYVKGSADQEYLAPGEYDGPAGNQSVALDMRIAGYAGPGSYPRKQLIASQTRPTIAIEDTVYGTRENSTGQVTVDGKGGGSWTFTKLVNRLEGSSPDDAISGTITWKCQDR</sequence>
<organism evidence="2 3">
    <name type="scientific">Paractinoplanes lichenicola</name>
    <dbReference type="NCBI Taxonomy" id="2802976"/>
    <lineage>
        <taxon>Bacteria</taxon>
        <taxon>Bacillati</taxon>
        <taxon>Actinomycetota</taxon>
        <taxon>Actinomycetes</taxon>
        <taxon>Micromonosporales</taxon>
        <taxon>Micromonosporaceae</taxon>
        <taxon>Paractinoplanes</taxon>
    </lineage>
</organism>
<keyword evidence="3" id="KW-1185">Reference proteome</keyword>
<comment type="caution">
    <text evidence="2">The sequence shown here is derived from an EMBL/GenBank/DDBJ whole genome shotgun (WGS) entry which is preliminary data.</text>
</comment>
<dbReference type="RefSeq" id="WP_202997028.1">
    <property type="nucleotide sequence ID" value="NZ_JAENHO010000013.1"/>
</dbReference>
<reference evidence="2 3" key="1">
    <citation type="submission" date="2021-01" db="EMBL/GenBank/DDBJ databases">
        <title>Actinoplanes sp. nov. LDG1-01 isolated from lichen.</title>
        <authorList>
            <person name="Saeng-In P."/>
            <person name="Phongsopitanun W."/>
            <person name="Kanchanasin P."/>
            <person name="Yuki M."/>
            <person name="Kudo T."/>
            <person name="Ohkuma M."/>
            <person name="Tanasupawat S."/>
        </authorList>
    </citation>
    <scope>NUCLEOTIDE SEQUENCE [LARGE SCALE GENOMIC DNA]</scope>
    <source>
        <strain evidence="2 3">LDG1-01</strain>
    </source>
</reference>
<feature type="signal peptide" evidence="1">
    <location>
        <begin position="1"/>
        <end position="21"/>
    </location>
</feature>
<accession>A0ABS1W0P9</accession>
<protein>
    <recommendedName>
        <fullName evidence="4">Lipoprotein</fullName>
    </recommendedName>
</protein>
<dbReference type="EMBL" id="JAENHO010000013">
    <property type="protein sequence ID" value="MBL7260302.1"/>
    <property type="molecule type" value="Genomic_DNA"/>
</dbReference>
<proteinExistence type="predicted"/>